<sequence length="196" mass="21116">MSGAVEQVAGGGRLDRFVESVRRIVDGGETEGAAVLAAVAAELRVLVAVDDWLPEDAARSDPEYYRQYLLHGDPDGRFSVVSFVWGPGQETPIHDHTVWGAIGMLRGAEVSESFERSGDAFVSAGEERLDPGDVAKVSPWHGDIHKVRNAFDDRVSISIHVYGGDIGSIRRSAYARDGSAKSFISGYSPRDEGGAR</sequence>
<evidence type="ECO:0000313" key="7">
    <source>
        <dbReference type="EMBL" id="BBD96794.1"/>
    </source>
</evidence>
<evidence type="ECO:0000256" key="4">
    <source>
        <dbReference type="ARBA" id="ARBA00023002"/>
    </source>
</evidence>
<dbReference type="Pfam" id="PF05995">
    <property type="entry name" value="CDO_I"/>
    <property type="match status" value="1"/>
</dbReference>
<feature type="binding site" evidence="6">
    <location>
        <position position="96"/>
    </location>
    <ligand>
        <name>Fe cation</name>
        <dbReference type="ChEBI" id="CHEBI:24875"/>
        <note>catalytic</note>
    </ligand>
</feature>
<dbReference type="GO" id="GO:0008198">
    <property type="term" value="F:ferrous iron binding"/>
    <property type="evidence" value="ECO:0007669"/>
    <property type="project" value="TreeGrafter"/>
</dbReference>
<dbReference type="SUPFAM" id="SSF51182">
    <property type="entry name" value="RmlC-like cupins"/>
    <property type="match status" value="1"/>
</dbReference>
<dbReference type="RefSeq" id="WP_269472498.1">
    <property type="nucleotide sequence ID" value="NZ_AP018664.1"/>
</dbReference>
<evidence type="ECO:0000256" key="6">
    <source>
        <dbReference type="PIRSR" id="PIRSR610300-51"/>
    </source>
</evidence>
<evidence type="ECO:0000256" key="5">
    <source>
        <dbReference type="ARBA" id="ARBA00023004"/>
    </source>
</evidence>
<accession>A0A494VWL0</accession>
<evidence type="ECO:0000256" key="2">
    <source>
        <dbReference type="ARBA" id="ARBA00022723"/>
    </source>
</evidence>
<organism evidence="7 8">
    <name type="scientific">Sphingobium amiense</name>
    <dbReference type="NCBI Taxonomy" id="135719"/>
    <lineage>
        <taxon>Bacteria</taxon>
        <taxon>Pseudomonadati</taxon>
        <taxon>Pseudomonadota</taxon>
        <taxon>Alphaproteobacteria</taxon>
        <taxon>Sphingomonadales</taxon>
        <taxon>Sphingomonadaceae</taxon>
        <taxon>Sphingobium</taxon>
    </lineage>
</organism>
<dbReference type="AlphaFoldDB" id="A0A494VWL0"/>
<keyword evidence="8" id="KW-1185">Reference proteome</keyword>
<dbReference type="InterPro" id="IPR014710">
    <property type="entry name" value="RmlC-like_jellyroll"/>
</dbReference>
<comment type="similarity">
    <text evidence="1">Belongs to the cysteine dioxygenase family.</text>
</comment>
<dbReference type="GO" id="GO:0016702">
    <property type="term" value="F:oxidoreductase activity, acting on single donors with incorporation of molecular oxygen, incorporation of two atoms of oxygen"/>
    <property type="evidence" value="ECO:0007669"/>
    <property type="project" value="InterPro"/>
</dbReference>
<proteinExistence type="inferred from homology"/>
<dbReference type="Proteomes" id="UP000279959">
    <property type="component" value="Chromosome"/>
</dbReference>
<feature type="binding site" evidence="6">
    <location>
        <position position="94"/>
    </location>
    <ligand>
        <name>Fe cation</name>
        <dbReference type="ChEBI" id="CHEBI:24875"/>
        <note>catalytic</note>
    </ligand>
</feature>
<keyword evidence="3 7" id="KW-0223">Dioxygenase</keyword>
<evidence type="ECO:0000313" key="8">
    <source>
        <dbReference type="Proteomes" id="UP000279959"/>
    </source>
</evidence>
<dbReference type="PANTHER" id="PTHR12918">
    <property type="entry name" value="CYSTEINE DIOXYGENASE"/>
    <property type="match status" value="1"/>
</dbReference>
<name>A0A494VWL0_9SPHN</name>
<dbReference type="CDD" id="cd10548">
    <property type="entry name" value="cupin_CDO"/>
    <property type="match status" value="1"/>
</dbReference>
<keyword evidence="2 6" id="KW-0479">Metal-binding</keyword>
<evidence type="ECO:0000256" key="1">
    <source>
        <dbReference type="ARBA" id="ARBA00006622"/>
    </source>
</evidence>
<dbReference type="Gene3D" id="2.60.120.10">
    <property type="entry name" value="Jelly Rolls"/>
    <property type="match status" value="1"/>
</dbReference>
<evidence type="ECO:0000256" key="3">
    <source>
        <dbReference type="ARBA" id="ARBA00022964"/>
    </source>
</evidence>
<dbReference type="InterPro" id="IPR011051">
    <property type="entry name" value="RmlC_Cupin_sf"/>
</dbReference>
<keyword evidence="5 6" id="KW-0408">Iron</keyword>
<gene>
    <name evidence="7" type="ORF">SAMIE_1002950</name>
</gene>
<dbReference type="InterPro" id="IPR010300">
    <property type="entry name" value="CDO_1"/>
</dbReference>
<keyword evidence="4" id="KW-0560">Oxidoreductase</keyword>
<dbReference type="KEGG" id="sami:SAMIE_1002950"/>
<dbReference type="EMBL" id="AP018664">
    <property type="protein sequence ID" value="BBD96794.1"/>
    <property type="molecule type" value="Genomic_DNA"/>
</dbReference>
<protein>
    <submittedName>
        <fullName evidence="7">Cysteine dioxygenase</fullName>
    </submittedName>
</protein>
<feature type="binding site" evidence="6">
    <location>
        <position position="145"/>
    </location>
    <ligand>
        <name>Fe cation</name>
        <dbReference type="ChEBI" id="CHEBI:24875"/>
        <note>catalytic</note>
    </ligand>
</feature>
<reference evidence="7 8" key="1">
    <citation type="submission" date="2018-05" db="EMBL/GenBank/DDBJ databases">
        <title>Complete Genome Sequence of the Nonylphenol-Degrading Bacterium Sphingobium amiense DSM 16289T.</title>
        <authorList>
            <person name="Ootsuka M."/>
            <person name="Nishizawa T."/>
            <person name="Ohta H."/>
        </authorList>
    </citation>
    <scope>NUCLEOTIDE SEQUENCE [LARGE SCALE GENOMIC DNA]</scope>
    <source>
        <strain evidence="7 8">DSM 16289</strain>
    </source>
</reference>
<dbReference type="PANTHER" id="PTHR12918:SF1">
    <property type="entry name" value="CYSTEINE DIOXYGENASE TYPE 1"/>
    <property type="match status" value="1"/>
</dbReference>